<dbReference type="CDD" id="cd03301">
    <property type="entry name" value="ABC_MalK_N"/>
    <property type="match status" value="1"/>
</dbReference>
<dbReference type="Pfam" id="PF00005">
    <property type="entry name" value="ABC_tran"/>
    <property type="match status" value="1"/>
</dbReference>
<dbReference type="InterPro" id="IPR012340">
    <property type="entry name" value="NA-bd_OB-fold"/>
</dbReference>
<dbReference type="InterPro" id="IPR003593">
    <property type="entry name" value="AAA+_ATPase"/>
</dbReference>
<dbReference type="PROSITE" id="PS00211">
    <property type="entry name" value="ABC_TRANSPORTER_1"/>
    <property type="match status" value="1"/>
</dbReference>
<dbReference type="GO" id="GO:0015423">
    <property type="term" value="F:ABC-type maltose transporter activity"/>
    <property type="evidence" value="ECO:0007669"/>
    <property type="project" value="TreeGrafter"/>
</dbReference>
<dbReference type="InterPro" id="IPR047641">
    <property type="entry name" value="ABC_transpr_MalK/UgpC-like"/>
</dbReference>
<comment type="similarity">
    <text evidence="1">Belongs to the ABC transporter superfamily.</text>
</comment>
<dbReference type="Gene3D" id="2.40.50.140">
    <property type="entry name" value="Nucleic acid-binding proteins"/>
    <property type="match status" value="1"/>
</dbReference>
<sequence length="346" mass="38236">MIALRLTDIQKSYGDNHVLCDVNLTIEDGEFIVIVGPSGCGKTTLLRVVAGLERPDAGEIVLFDEVVNEMSPAQRGVAMVFQSYALYPHLTVYKNLSFALELAGMTHEQIQQRIDEVAQILSLSDYLDRKPSELSGGQRQRVALGRALVRKPRMFLFDEPLSNLDAALRMNTRIEIADLHRILKTPILYVTHDQTEAMTLADRIVVMRAGRIEQIGAPLALYNTPNNRFVAGFIGSPAMNFIERDLLPGSGATCIGLRPEHLHVVDEGRLSGKVLLHERLGTDTHVIADLGGTQKLTARLPGQWEFERGAPIAFDFENADAVLFDAQGDRIANPADPKPDPLRPNQ</sequence>
<dbReference type="Pfam" id="PF08402">
    <property type="entry name" value="TOBE_2"/>
    <property type="match status" value="1"/>
</dbReference>
<dbReference type="Proteomes" id="UP001451782">
    <property type="component" value="Chromosome"/>
</dbReference>
<dbReference type="EMBL" id="CP151762">
    <property type="protein sequence ID" value="WZU65134.1"/>
    <property type="molecule type" value="Genomic_DNA"/>
</dbReference>
<keyword evidence="4 6" id="KW-0067">ATP-binding</keyword>
<dbReference type="RefSeq" id="WP_342071483.1">
    <property type="nucleotide sequence ID" value="NZ_CP151762.1"/>
</dbReference>
<dbReference type="PANTHER" id="PTHR43875">
    <property type="entry name" value="MALTODEXTRIN IMPORT ATP-BINDING PROTEIN MSMX"/>
    <property type="match status" value="1"/>
</dbReference>
<dbReference type="GO" id="GO:0016887">
    <property type="term" value="F:ATP hydrolysis activity"/>
    <property type="evidence" value="ECO:0007669"/>
    <property type="project" value="InterPro"/>
</dbReference>
<reference evidence="6 7" key="1">
    <citation type="submission" date="2024-04" db="EMBL/GenBank/DDBJ databases">
        <title>Phylogenomic analyses of a clade within the roseobacter group suggest taxonomic reassignments of species of the genera Aestuariivita, Citreicella, Loktanella, Nautella, Pelagibaca, Ruegeria, Thalassobius, Thiobacimonas and Tropicibacter, and the proposal o.</title>
        <authorList>
            <person name="Jeon C.O."/>
        </authorList>
    </citation>
    <scope>NUCLEOTIDE SEQUENCE [LARGE SCALE GENOMIC DNA]</scope>
    <source>
        <strain evidence="6 7">G8-12</strain>
    </source>
</reference>
<evidence type="ECO:0000256" key="2">
    <source>
        <dbReference type="ARBA" id="ARBA00022448"/>
    </source>
</evidence>
<dbReference type="Gene3D" id="3.40.50.300">
    <property type="entry name" value="P-loop containing nucleotide triphosphate hydrolases"/>
    <property type="match status" value="1"/>
</dbReference>
<dbReference type="InterPro" id="IPR017871">
    <property type="entry name" value="ABC_transporter-like_CS"/>
</dbReference>
<proteinExistence type="inferred from homology"/>
<dbReference type="PANTHER" id="PTHR43875:SF3">
    <property type="entry name" value="MALTOSE_MALTODEXTRIN IMPORT ATP-BINDING PROTEIN MALK"/>
    <property type="match status" value="1"/>
</dbReference>
<dbReference type="InterPro" id="IPR013611">
    <property type="entry name" value="Transp-assoc_OB_typ2"/>
</dbReference>
<evidence type="ECO:0000256" key="3">
    <source>
        <dbReference type="ARBA" id="ARBA00022741"/>
    </source>
</evidence>
<dbReference type="GO" id="GO:1990060">
    <property type="term" value="C:maltose transport complex"/>
    <property type="evidence" value="ECO:0007669"/>
    <property type="project" value="TreeGrafter"/>
</dbReference>
<evidence type="ECO:0000259" key="5">
    <source>
        <dbReference type="PROSITE" id="PS50893"/>
    </source>
</evidence>
<dbReference type="SUPFAM" id="SSF52540">
    <property type="entry name" value="P-loop containing nucleoside triphosphate hydrolases"/>
    <property type="match status" value="1"/>
</dbReference>
<protein>
    <submittedName>
        <fullName evidence="6">ABC transporter ATP-binding protein</fullName>
    </submittedName>
</protein>
<dbReference type="Gene3D" id="2.40.50.100">
    <property type="match status" value="1"/>
</dbReference>
<dbReference type="SUPFAM" id="SSF50331">
    <property type="entry name" value="MOP-like"/>
    <property type="match status" value="1"/>
</dbReference>
<dbReference type="InterPro" id="IPR003439">
    <property type="entry name" value="ABC_transporter-like_ATP-bd"/>
</dbReference>
<dbReference type="PROSITE" id="PS50893">
    <property type="entry name" value="ABC_TRANSPORTER_2"/>
    <property type="match status" value="1"/>
</dbReference>
<accession>A0AAN0M4R2</accession>
<name>A0AAN0M4R2_9RHOB</name>
<dbReference type="InterPro" id="IPR027417">
    <property type="entry name" value="P-loop_NTPase"/>
</dbReference>
<keyword evidence="2" id="KW-0813">Transport</keyword>
<organism evidence="6 7">
    <name type="scientific">Yoonia algicola</name>
    <dbReference type="NCBI Taxonomy" id="3137368"/>
    <lineage>
        <taxon>Bacteria</taxon>
        <taxon>Pseudomonadati</taxon>
        <taxon>Pseudomonadota</taxon>
        <taxon>Alphaproteobacteria</taxon>
        <taxon>Rhodobacterales</taxon>
        <taxon>Paracoccaceae</taxon>
        <taxon>Yoonia</taxon>
    </lineage>
</organism>
<dbReference type="KEGG" id="yag:AABB28_07690"/>
<evidence type="ECO:0000313" key="6">
    <source>
        <dbReference type="EMBL" id="WZU65134.1"/>
    </source>
</evidence>
<evidence type="ECO:0000256" key="1">
    <source>
        <dbReference type="ARBA" id="ARBA00005417"/>
    </source>
</evidence>
<dbReference type="AlphaFoldDB" id="A0AAN0M4R2"/>
<dbReference type="SMART" id="SM00382">
    <property type="entry name" value="AAA"/>
    <property type="match status" value="1"/>
</dbReference>
<evidence type="ECO:0000256" key="4">
    <source>
        <dbReference type="ARBA" id="ARBA00022840"/>
    </source>
</evidence>
<keyword evidence="7" id="KW-1185">Reference proteome</keyword>
<keyword evidence="3" id="KW-0547">Nucleotide-binding</keyword>
<dbReference type="InterPro" id="IPR015855">
    <property type="entry name" value="ABC_transpr_MalK-like"/>
</dbReference>
<evidence type="ECO:0000313" key="7">
    <source>
        <dbReference type="Proteomes" id="UP001451782"/>
    </source>
</evidence>
<dbReference type="InterPro" id="IPR008995">
    <property type="entry name" value="Mo/tungstate-bd_C_term_dom"/>
</dbReference>
<feature type="domain" description="ABC transporter" evidence="5">
    <location>
        <begin position="4"/>
        <end position="234"/>
    </location>
</feature>
<gene>
    <name evidence="6" type="ORF">AABB28_07690</name>
</gene>
<dbReference type="FunFam" id="3.40.50.300:FF:000042">
    <property type="entry name" value="Maltose/maltodextrin ABC transporter, ATP-binding protein"/>
    <property type="match status" value="1"/>
</dbReference>
<dbReference type="GO" id="GO:0005524">
    <property type="term" value="F:ATP binding"/>
    <property type="evidence" value="ECO:0007669"/>
    <property type="project" value="UniProtKB-KW"/>
</dbReference>
<dbReference type="GO" id="GO:0055052">
    <property type="term" value="C:ATP-binding cassette (ABC) transporter complex, substrate-binding subunit-containing"/>
    <property type="evidence" value="ECO:0007669"/>
    <property type="project" value="TreeGrafter"/>
</dbReference>